<dbReference type="AlphaFoldDB" id="B1WX87"/>
<evidence type="ECO:0000313" key="2">
    <source>
        <dbReference type="Proteomes" id="UP000001203"/>
    </source>
</evidence>
<evidence type="ECO:0000313" key="1">
    <source>
        <dbReference type="EMBL" id="ACB50831.1"/>
    </source>
</evidence>
<dbReference type="HOGENOM" id="CLU_3308325_0_0_3"/>
<reference evidence="1 2" key="1">
    <citation type="journal article" date="2008" name="Proc. Natl. Acad. Sci. U.S.A.">
        <title>The genome of Cyanothece 51142, a unicellular diazotrophic cyanobacterium important in the marine nitrogen cycle.</title>
        <authorList>
            <person name="Welsh E.A."/>
            <person name="Liberton M."/>
            <person name="Stoeckel J."/>
            <person name="Loh T."/>
            <person name="Elvitigala T."/>
            <person name="Wang C."/>
            <person name="Wollam A."/>
            <person name="Fulton R.S."/>
            <person name="Clifton S.W."/>
            <person name="Jacobs J.M."/>
            <person name="Aurora R."/>
            <person name="Ghosh B.K."/>
            <person name="Sherman L.A."/>
            <person name="Smith R.D."/>
            <person name="Wilson R.K."/>
            <person name="Pakrasi H.B."/>
        </authorList>
    </citation>
    <scope>NUCLEOTIDE SEQUENCE [LARGE SCALE GENOMIC DNA]</scope>
    <source>
        <strain evidence="2">ATCC 51142 / BH68</strain>
    </source>
</reference>
<dbReference type="EMBL" id="CP000806">
    <property type="protein sequence ID" value="ACB50831.1"/>
    <property type="molecule type" value="Genomic_DNA"/>
</dbReference>
<keyword evidence="2" id="KW-1185">Reference proteome</keyword>
<accession>B1WX87</accession>
<name>B1WX87_CROS5</name>
<organism evidence="1 2">
    <name type="scientific">Crocosphaera subtropica (strain ATCC 51142 / BH68)</name>
    <name type="common">Cyanothece sp. (strain ATCC 51142)</name>
    <dbReference type="NCBI Taxonomy" id="43989"/>
    <lineage>
        <taxon>Bacteria</taxon>
        <taxon>Bacillati</taxon>
        <taxon>Cyanobacteriota</taxon>
        <taxon>Cyanophyceae</taxon>
        <taxon>Oscillatoriophycideae</taxon>
        <taxon>Chroococcales</taxon>
        <taxon>Aphanothecaceae</taxon>
        <taxon>Crocosphaera</taxon>
        <taxon>Crocosphaera subtropica</taxon>
    </lineage>
</organism>
<proteinExistence type="predicted"/>
<sequence length="39" mass="4576">MPQIKLRLVRSSIETNMLKFMEWNAYSGSDRLSNEELMG</sequence>
<gene>
    <name evidence="1" type="ordered locus">cce_1481</name>
</gene>
<protein>
    <submittedName>
        <fullName evidence="1">Uncharacterized protein</fullName>
    </submittedName>
</protein>
<dbReference type="Proteomes" id="UP000001203">
    <property type="component" value="Chromosome circular"/>
</dbReference>
<dbReference type="KEGG" id="cyt:cce_1481"/>